<organism evidence="1 2">
    <name type="scientific">Podospora didyma</name>
    <dbReference type="NCBI Taxonomy" id="330526"/>
    <lineage>
        <taxon>Eukaryota</taxon>
        <taxon>Fungi</taxon>
        <taxon>Dikarya</taxon>
        <taxon>Ascomycota</taxon>
        <taxon>Pezizomycotina</taxon>
        <taxon>Sordariomycetes</taxon>
        <taxon>Sordariomycetidae</taxon>
        <taxon>Sordariales</taxon>
        <taxon>Podosporaceae</taxon>
        <taxon>Podospora</taxon>
    </lineage>
</organism>
<sequence length="102" mass="11323">MPTSATPYHPDFLAISGAAALAAYPSSHSTPGQKRGANMMRRADDLYESSGGWCGDPRLFGEKRYHELKPSDRRRAPVEKQTLSRLWCETGDTCHALTGRRD</sequence>
<gene>
    <name evidence="1" type="ORF">B0H63DRAFT_505875</name>
</gene>
<reference evidence="1" key="2">
    <citation type="submission" date="2023-06" db="EMBL/GenBank/DDBJ databases">
        <authorList>
            <consortium name="Lawrence Berkeley National Laboratory"/>
            <person name="Haridas S."/>
            <person name="Hensen N."/>
            <person name="Bonometti L."/>
            <person name="Westerberg I."/>
            <person name="Brannstrom I.O."/>
            <person name="Guillou S."/>
            <person name="Cros-Aarteil S."/>
            <person name="Calhoun S."/>
            <person name="Kuo A."/>
            <person name="Mondo S."/>
            <person name="Pangilinan J."/>
            <person name="Riley R."/>
            <person name="LaButti K."/>
            <person name="Andreopoulos B."/>
            <person name="Lipzen A."/>
            <person name="Chen C."/>
            <person name="Yanf M."/>
            <person name="Daum C."/>
            <person name="Ng V."/>
            <person name="Clum A."/>
            <person name="Steindorff A."/>
            <person name="Ohm R."/>
            <person name="Martin F."/>
            <person name="Silar P."/>
            <person name="Natvig D."/>
            <person name="Lalanne C."/>
            <person name="Gautier V."/>
            <person name="Ament-velasquez S.L."/>
            <person name="Kruys A."/>
            <person name="Hutchinson M.I."/>
            <person name="Powell A.J."/>
            <person name="Barry K."/>
            <person name="Miller A.N."/>
            <person name="Grigoriev I.V."/>
            <person name="Debuchy R."/>
            <person name="Gladieux P."/>
            <person name="Thoren M.H."/>
            <person name="Johannesson H."/>
        </authorList>
    </citation>
    <scope>NUCLEOTIDE SEQUENCE</scope>
    <source>
        <strain evidence="1">CBS 232.78</strain>
    </source>
</reference>
<proteinExistence type="predicted"/>
<dbReference type="Proteomes" id="UP001285441">
    <property type="component" value="Unassembled WGS sequence"/>
</dbReference>
<accession>A0AAE0P6E1</accession>
<keyword evidence="2" id="KW-1185">Reference proteome</keyword>
<comment type="caution">
    <text evidence="1">The sequence shown here is derived from an EMBL/GenBank/DDBJ whole genome shotgun (WGS) entry which is preliminary data.</text>
</comment>
<dbReference type="AlphaFoldDB" id="A0AAE0P6E1"/>
<reference evidence="1" key="1">
    <citation type="journal article" date="2023" name="Mol. Phylogenet. Evol.">
        <title>Genome-scale phylogeny and comparative genomics of the fungal order Sordariales.</title>
        <authorList>
            <person name="Hensen N."/>
            <person name="Bonometti L."/>
            <person name="Westerberg I."/>
            <person name="Brannstrom I.O."/>
            <person name="Guillou S."/>
            <person name="Cros-Aarteil S."/>
            <person name="Calhoun S."/>
            <person name="Haridas S."/>
            <person name="Kuo A."/>
            <person name="Mondo S."/>
            <person name="Pangilinan J."/>
            <person name="Riley R."/>
            <person name="LaButti K."/>
            <person name="Andreopoulos B."/>
            <person name="Lipzen A."/>
            <person name="Chen C."/>
            <person name="Yan M."/>
            <person name="Daum C."/>
            <person name="Ng V."/>
            <person name="Clum A."/>
            <person name="Steindorff A."/>
            <person name="Ohm R.A."/>
            <person name="Martin F."/>
            <person name="Silar P."/>
            <person name="Natvig D.O."/>
            <person name="Lalanne C."/>
            <person name="Gautier V."/>
            <person name="Ament-Velasquez S.L."/>
            <person name="Kruys A."/>
            <person name="Hutchinson M.I."/>
            <person name="Powell A.J."/>
            <person name="Barry K."/>
            <person name="Miller A.N."/>
            <person name="Grigoriev I.V."/>
            <person name="Debuchy R."/>
            <person name="Gladieux P."/>
            <person name="Hiltunen Thoren M."/>
            <person name="Johannesson H."/>
        </authorList>
    </citation>
    <scope>NUCLEOTIDE SEQUENCE</scope>
    <source>
        <strain evidence="1">CBS 232.78</strain>
    </source>
</reference>
<protein>
    <submittedName>
        <fullName evidence="1">Uncharacterized protein</fullName>
    </submittedName>
</protein>
<evidence type="ECO:0000313" key="1">
    <source>
        <dbReference type="EMBL" id="KAK3394112.1"/>
    </source>
</evidence>
<evidence type="ECO:0000313" key="2">
    <source>
        <dbReference type="Proteomes" id="UP001285441"/>
    </source>
</evidence>
<name>A0AAE0P6E1_9PEZI</name>
<dbReference type="EMBL" id="JAULSW010000001">
    <property type="protein sequence ID" value="KAK3394112.1"/>
    <property type="molecule type" value="Genomic_DNA"/>
</dbReference>